<protein>
    <submittedName>
        <fullName evidence="1">Uncharacterized protein</fullName>
    </submittedName>
</protein>
<name>A0AAD8KDV1_TARER</name>
<reference evidence="1" key="1">
    <citation type="journal article" date="2023" name="bioRxiv">
        <title>Improved chromosome-level genome assembly for marigold (Tagetes erecta).</title>
        <authorList>
            <person name="Jiang F."/>
            <person name="Yuan L."/>
            <person name="Wang S."/>
            <person name="Wang H."/>
            <person name="Xu D."/>
            <person name="Wang A."/>
            <person name="Fan W."/>
        </authorList>
    </citation>
    <scope>NUCLEOTIDE SEQUENCE</scope>
    <source>
        <strain evidence="1">WSJ</strain>
        <tissue evidence="1">Leaf</tissue>
    </source>
</reference>
<organism evidence="1 2">
    <name type="scientific">Tagetes erecta</name>
    <name type="common">African marigold</name>
    <dbReference type="NCBI Taxonomy" id="13708"/>
    <lineage>
        <taxon>Eukaryota</taxon>
        <taxon>Viridiplantae</taxon>
        <taxon>Streptophyta</taxon>
        <taxon>Embryophyta</taxon>
        <taxon>Tracheophyta</taxon>
        <taxon>Spermatophyta</taxon>
        <taxon>Magnoliopsida</taxon>
        <taxon>eudicotyledons</taxon>
        <taxon>Gunneridae</taxon>
        <taxon>Pentapetalae</taxon>
        <taxon>asterids</taxon>
        <taxon>campanulids</taxon>
        <taxon>Asterales</taxon>
        <taxon>Asteraceae</taxon>
        <taxon>Asteroideae</taxon>
        <taxon>Heliantheae alliance</taxon>
        <taxon>Tageteae</taxon>
        <taxon>Tagetes</taxon>
    </lineage>
</organism>
<keyword evidence="2" id="KW-1185">Reference proteome</keyword>
<accession>A0AAD8KDV1</accession>
<evidence type="ECO:0000313" key="1">
    <source>
        <dbReference type="EMBL" id="KAK1419291.1"/>
    </source>
</evidence>
<dbReference type="AlphaFoldDB" id="A0AAD8KDV1"/>
<evidence type="ECO:0000313" key="2">
    <source>
        <dbReference type="Proteomes" id="UP001229421"/>
    </source>
</evidence>
<dbReference type="EMBL" id="JAUHHV010000007">
    <property type="protein sequence ID" value="KAK1419291.1"/>
    <property type="molecule type" value="Genomic_DNA"/>
</dbReference>
<dbReference type="Proteomes" id="UP001229421">
    <property type="component" value="Unassembled WGS sequence"/>
</dbReference>
<proteinExistence type="predicted"/>
<comment type="caution">
    <text evidence="1">The sequence shown here is derived from an EMBL/GenBank/DDBJ whole genome shotgun (WGS) entry which is preliminary data.</text>
</comment>
<gene>
    <name evidence="1" type="ORF">QVD17_28456</name>
</gene>
<sequence>MNQPLSPSETKSKNHISISATANPYFEGFDDLEDDSIIFQSPLSDLPRRSPPSPPPPIPNLITAHLLPNLIPISSLNPTPLHRLSIGMKMSLKTLEWLLREVRESECVKEGDRWITVKYYWVAIRYNRIPRVSLPPPLYRHVRICSACRFIILSSLSLSYYFHCFPSLSRSTKRGGRCSNNGGFRRPPCWYPAAEC</sequence>